<evidence type="ECO:0000313" key="2">
    <source>
        <dbReference type="Proteomes" id="UP000246702"/>
    </source>
</evidence>
<gene>
    <name evidence="1" type="ORF">BO94DRAFT_457164</name>
</gene>
<comment type="caution">
    <text evidence="1">The sequence shown here is derived from an EMBL/GenBank/DDBJ whole genome shotgun (WGS) entry which is preliminary data.</text>
</comment>
<reference evidence="1 2" key="1">
    <citation type="submission" date="2016-12" db="EMBL/GenBank/DDBJ databases">
        <title>The genomes of Aspergillus section Nigri reveals drivers in fungal speciation.</title>
        <authorList>
            <consortium name="DOE Joint Genome Institute"/>
            <person name="Vesth T.C."/>
            <person name="Nybo J."/>
            <person name="Theobald S."/>
            <person name="Brandl J."/>
            <person name="Frisvad J.C."/>
            <person name="Nielsen K.F."/>
            <person name="Lyhne E.K."/>
            <person name="Kogle M.E."/>
            <person name="Kuo A."/>
            <person name="Riley R."/>
            <person name="Clum A."/>
            <person name="Nolan M."/>
            <person name="Lipzen A."/>
            <person name="Salamov A."/>
            <person name="Henrissat B."/>
            <person name="Wiebenga A."/>
            <person name="De Vries R.P."/>
            <person name="Grigoriev I.V."/>
            <person name="Mortensen U.H."/>
            <person name="Andersen M.R."/>
            <person name="Baker S.E."/>
        </authorList>
    </citation>
    <scope>NUCLEOTIDE SEQUENCE [LARGE SCALE GENOMIC DNA]</scope>
    <source>
        <strain evidence="1 2">CBS 115572</strain>
    </source>
</reference>
<feature type="non-terminal residue" evidence="1">
    <location>
        <position position="1"/>
    </location>
</feature>
<dbReference type="OrthoDB" id="10563235at2759"/>
<organism evidence="1 2">
    <name type="scientific">Aspergillus sclerotioniger CBS 115572</name>
    <dbReference type="NCBI Taxonomy" id="1450535"/>
    <lineage>
        <taxon>Eukaryota</taxon>
        <taxon>Fungi</taxon>
        <taxon>Dikarya</taxon>
        <taxon>Ascomycota</taxon>
        <taxon>Pezizomycotina</taxon>
        <taxon>Eurotiomycetes</taxon>
        <taxon>Eurotiomycetidae</taxon>
        <taxon>Eurotiales</taxon>
        <taxon>Aspergillaceae</taxon>
        <taxon>Aspergillus</taxon>
        <taxon>Aspergillus subgen. Circumdati</taxon>
    </lineage>
</organism>
<dbReference type="RefSeq" id="XP_025471190.1">
    <property type="nucleotide sequence ID" value="XM_025607733.1"/>
</dbReference>
<dbReference type="AlphaFoldDB" id="A0A317X7B3"/>
<evidence type="ECO:0000313" key="1">
    <source>
        <dbReference type="EMBL" id="PWY94429.1"/>
    </source>
</evidence>
<name>A0A317X7B3_9EURO</name>
<sequence length="70" mass="7752">VGASTSSVRTWPSHAPLTSLVAPIFSATDHLRRSVMLHWHVPGLTISPPELDNEHNSWASWVHSSWATLQ</sequence>
<dbReference type="EMBL" id="MSFK01000004">
    <property type="protein sequence ID" value="PWY94429.1"/>
    <property type="molecule type" value="Genomic_DNA"/>
</dbReference>
<dbReference type="Proteomes" id="UP000246702">
    <property type="component" value="Unassembled WGS sequence"/>
</dbReference>
<keyword evidence="2" id="KW-1185">Reference proteome</keyword>
<dbReference type="GeneID" id="37109876"/>
<accession>A0A317X7B3</accession>
<protein>
    <submittedName>
        <fullName evidence="1">Uncharacterized protein</fullName>
    </submittedName>
</protein>
<proteinExistence type="predicted"/>